<evidence type="ECO:0000313" key="5">
    <source>
        <dbReference type="Proteomes" id="UP000504629"/>
    </source>
</evidence>
<feature type="chain" id="PRO_5026925176" evidence="3">
    <location>
        <begin position="17"/>
        <end position="192"/>
    </location>
</feature>
<dbReference type="InterPro" id="IPR008211">
    <property type="entry name" value="Laminin_N"/>
</dbReference>
<dbReference type="GeneID" id="114249469"/>
<accession>A0A6J2K9A0</accession>
<evidence type="ECO:0000256" key="2">
    <source>
        <dbReference type="ARBA" id="ARBA00023292"/>
    </source>
</evidence>
<evidence type="ECO:0000313" key="6">
    <source>
        <dbReference type="RefSeq" id="XP_028038866.1"/>
    </source>
</evidence>
<reference evidence="6" key="1">
    <citation type="submission" date="2025-08" db="UniProtKB">
        <authorList>
            <consortium name="RefSeq"/>
        </authorList>
    </citation>
    <scope>IDENTIFICATION</scope>
    <source>
        <tissue evidence="6">Silk gland</tissue>
    </source>
</reference>
<dbReference type="Gene3D" id="2.60.120.260">
    <property type="entry name" value="Galactose-binding domain-like"/>
    <property type="match status" value="1"/>
</dbReference>
<evidence type="ECO:0000259" key="4">
    <source>
        <dbReference type="PROSITE" id="PS51117"/>
    </source>
</evidence>
<dbReference type="Proteomes" id="UP000504629">
    <property type="component" value="Unplaced"/>
</dbReference>
<dbReference type="RefSeq" id="XP_028038866.1">
    <property type="nucleotide sequence ID" value="XM_028183065.1"/>
</dbReference>
<feature type="domain" description="Laminin N-terminal" evidence="4">
    <location>
        <begin position="46"/>
        <end position="192"/>
    </location>
</feature>
<dbReference type="PROSITE" id="PS51117">
    <property type="entry name" value="LAMININ_NTER"/>
    <property type="match status" value="1"/>
</dbReference>
<name>A0A6J2K9A0_BOMMA</name>
<proteinExistence type="predicted"/>
<evidence type="ECO:0000256" key="1">
    <source>
        <dbReference type="ARBA" id="ARBA00023157"/>
    </source>
</evidence>
<dbReference type="AlphaFoldDB" id="A0A6J2K9A0"/>
<feature type="signal peptide" evidence="3">
    <location>
        <begin position="1"/>
        <end position="16"/>
    </location>
</feature>
<gene>
    <name evidence="6" type="primary">LOC114249469</name>
</gene>
<keyword evidence="2" id="KW-0424">Laminin EGF-like domain</keyword>
<keyword evidence="3" id="KW-0732">Signal</keyword>
<dbReference type="OrthoDB" id="10011303at2759"/>
<evidence type="ECO:0000256" key="3">
    <source>
        <dbReference type="SAM" id="SignalP"/>
    </source>
</evidence>
<organism evidence="5 6">
    <name type="scientific">Bombyx mandarina</name>
    <name type="common">Wild silk moth</name>
    <name type="synonym">Wild silkworm</name>
    <dbReference type="NCBI Taxonomy" id="7092"/>
    <lineage>
        <taxon>Eukaryota</taxon>
        <taxon>Metazoa</taxon>
        <taxon>Ecdysozoa</taxon>
        <taxon>Arthropoda</taxon>
        <taxon>Hexapoda</taxon>
        <taxon>Insecta</taxon>
        <taxon>Pterygota</taxon>
        <taxon>Neoptera</taxon>
        <taxon>Endopterygota</taxon>
        <taxon>Lepidoptera</taxon>
        <taxon>Glossata</taxon>
        <taxon>Ditrysia</taxon>
        <taxon>Bombycoidea</taxon>
        <taxon>Bombycidae</taxon>
        <taxon>Bombycinae</taxon>
        <taxon>Bombyx</taxon>
    </lineage>
</organism>
<sequence>MRYLLWVVLLATAVGGRRRHNKPGRAVLDRLASTTVSDVDTVTSAAVSGLLPAPLDVAPYSVIAANATCGEDGEEEYCRDTPGKRGTVCDICEGPDGSSFRRHPPSHALDGDTSTWWQSPTLAAGEQYKHVELITTLPDRRSRVVDKHKQDQVHGSLKKPGFEFKRICSWETTRAGTTVQVFRGLGKRSMGI</sequence>
<dbReference type="SMART" id="SM00136">
    <property type="entry name" value="LamNT"/>
    <property type="match status" value="1"/>
</dbReference>
<keyword evidence="5" id="KW-1185">Reference proteome</keyword>
<keyword evidence="1" id="KW-1015">Disulfide bond</keyword>
<dbReference type="KEGG" id="bman:114249469"/>
<protein>
    <submittedName>
        <fullName evidence="6">Uncharacterized protein LOC114249469</fullName>
    </submittedName>
</protein>
<dbReference type="Pfam" id="PF00055">
    <property type="entry name" value="Laminin_N"/>
    <property type="match status" value="1"/>
</dbReference>